<dbReference type="AlphaFoldDB" id="A0A346XWE8"/>
<reference evidence="2 3" key="1">
    <citation type="submission" date="2018-09" db="EMBL/GenBank/DDBJ databases">
        <title>Complete genome sequence of Euzebya sp. DY32-46 isolated from seawater of Pacific Ocean.</title>
        <authorList>
            <person name="Xu L."/>
            <person name="Wu Y.-H."/>
            <person name="Xu X.-W."/>
        </authorList>
    </citation>
    <scope>NUCLEOTIDE SEQUENCE [LARGE SCALE GENOMIC DNA]</scope>
    <source>
        <strain evidence="2 3">DY32-46</strain>
    </source>
</reference>
<protein>
    <submittedName>
        <fullName evidence="2">Uncharacterized protein</fullName>
    </submittedName>
</protein>
<accession>A0A346XWE8</accession>
<dbReference type="KEGG" id="euz:DVS28_a1854"/>
<gene>
    <name evidence="2" type="ORF">DVS28_a1854</name>
</gene>
<feature type="compositionally biased region" description="Low complexity" evidence="1">
    <location>
        <begin position="413"/>
        <end position="447"/>
    </location>
</feature>
<feature type="region of interest" description="Disordered" evidence="1">
    <location>
        <begin position="61"/>
        <end position="115"/>
    </location>
</feature>
<evidence type="ECO:0000313" key="2">
    <source>
        <dbReference type="EMBL" id="AXV06545.1"/>
    </source>
</evidence>
<sequence>MMGRHDMTKPHPSTRGRHSGRTSASALRPAHDLRAWALFFLVGTMLLATVPLAGSAGAQLPDLPVPIPGSSETEDPEPTPSPSETEEESPIPSLPGGDEEPPAEGGGVKTAFYTSPTSALTPGTLTDSTIQCIVIPESCTPDAQAITGPVLGGVVAGLEGLDTATEPVPQPVPPGALPVGLLNGNQRYSSAVQIGPPTVAEGKTVSDYTISFQMSSASFAVESPAFREFMLAVVAQAGTGGPEMFEAFFGNVTGGETDLLTQNITGLEACVIAEPWEAGDNQPVREQPEIDIFYCSPRAEPDDNNIVTFDMTFPAQDALTDNEQFKLDWSNGILIRPLAAQNLAYGDADYSTNYYAYLEPLDANPPTTEFTQVDKPEPIPVSPGNNTNTGGSTGGSTSGSSGSTGGTSGGRGSSSSSSSGSSSSNRPSSPAASGTTSTAAAQPAPAAESGVTSAVQDNTSSVADEAFAPVNEESAGSFPIAWILLPMMLGGAFWYGRVLDGAPVTAAVRSGAMTRLLRDRGFQI</sequence>
<dbReference type="Proteomes" id="UP000264006">
    <property type="component" value="Chromosome"/>
</dbReference>
<dbReference type="EMBL" id="CP031165">
    <property type="protein sequence ID" value="AXV06545.1"/>
    <property type="molecule type" value="Genomic_DNA"/>
</dbReference>
<proteinExistence type="predicted"/>
<feature type="region of interest" description="Disordered" evidence="1">
    <location>
        <begin position="366"/>
        <end position="457"/>
    </location>
</feature>
<evidence type="ECO:0000256" key="1">
    <source>
        <dbReference type="SAM" id="MobiDB-lite"/>
    </source>
</evidence>
<keyword evidence="3" id="KW-1185">Reference proteome</keyword>
<organism evidence="2 3">
    <name type="scientific">Euzebya pacifica</name>
    <dbReference type="NCBI Taxonomy" id="1608957"/>
    <lineage>
        <taxon>Bacteria</taxon>
        <taxon>Bacillati</taxon>
        <taxon>Actinomycetota</taxon>
        <taxon>Nitriliruptoria</taxon>
        <taxon>Euzebyales</taxon>
    </lineage>
</organism>
<evidence type="ECO:0000313" key="3">
    <source>
        <dbReference type="Proteomes" id="UP000264006"/>
    </source>
</evidence>
<feature type="region of interest" description="Disordered" evidence="1">
    <location>
        <begin position="1"/>
        <end position="26"/>
    </location>
</feature>
<name>A0A346XWE8_9ACTN</name>
<feature type="compositionally biased region" description="Gly residues" evidence="1">
    <location>
        <begin position="391"/>
        <end position="412"/>
    </location>
</feature>